<gene>
    <name evidence="1" type="ORF">COCHEDRAFT_1024815</name>
</gene>
<keyword evidence="2" id="KW-1185">Reference proteome</keyword>
<dbReference type="HOGENOM" id="CLU_2704628_0_0_1"/>
<protein>
    <submittedName>
        <fullName evidence="1">Uncharacterized protein</fullName>
    </submittedName>
</protein>
<dbReference type="EMBL" id="KB445618">
    <property type="protein sequence ID" value="EMD84794.1"/>
    <property type="molecule type" value="Genomic_DNA"/>
</dbReference>
<dbReference type="Proteomes" id="UP000016936">
    <property type="component" value="Unassembled WGS sequence"/>
</dbReference>
<reference evidence="2" key="2">
    <citation type="journal article" date="2013" name="PLoS Genet.">
        <title>Comparative genome structure, secondary metabolite, and effector coding capacity across Cochliobolus pathogens.</title>
        <authorList>
            <person name="Condon B.J."/>
            <person name="Leng Y."/>
            <person name="Wu D."/>
            <person name="Bushley K.E."/>
            <person name="Ohm R.A."/>
            <person name="Otillar R."/>
            <person name="Martin J."/>
            <person name="Schackwitz W."/>
            <person name="Grimwood J."/>
            <person name="MohdZainudin N."/>
            <person name="Xue C."/>
            <person name="Wang R."/>
            <person name="Manning V.A."/>
            <person name="Dhillon B."/>
            <person name="Tu Z.J."/>
            <person name="Steffenson B.J."/>
            <person name="Salamov A."/>
            <person name="Sun H."/>
            <person name="Lowry S."/>
            <person name="LaButti K."/>
            <person name="Han J."/>
            <person name="Copeland A."/>
            <person name="Lindquist E."/>
            <person name="Barry K."/>
            <person name="Schmutz J."/>
            <person name="Baker S.E."/>
            <person name="Ciuffetti L.M."/>
            <person name="Grigoriev I.V."/>
            <person name="Zhong S."/>
            <person name="Turgeon B.G."/>
        </authorList>
    </citation>
    <scope>NUCLEOTIDE SEQUENCE [LARGE SCALE GENOMIC DNA]</scope>
    <source>
        <strain evidence="2">C5 / ATCC 48332 / race O</strain>
    </source>
</reference>
<reference evidence="1 2" key="1">
    <citation type="journal article" date="2012" name="PLoS Pathog.">
        <title>Diverse lifestyles and strategies of plant pathogenesis encoded in the genomes of eighteen Dothideomycetes fungi.</title>
        <authorList>
            <person name="Ohm R.A."/>
            <person name="Feau N."/>
            <person name="Henrissat B."/>
            <person name="Schoch C.L."/>
            <person name="Horwitz B.A."/>
            <person name="Barry K.W."/>
            <person name="Condon B.J."/>
            <person name="Copeland A.C."/>
            <person name="Dhillon B."/>
            <person name="Glaser F."/>
            <person name="Hesse C.N."/>
            <person name="Kosti I."/>
            <person name="LaButti K."/>
            <person name="Lindquist E.A."/>
            <person name="Lucas S."/>
            <person name="Salamov A.A."/>
            <person name="Bradshaw R.E."/>
            <person name="Ciuffetti L."/>
            <person name="Hamelin R.C."/>
            <person name="Kema G.H.J."/>
            <person name="Lawrence C."/>
            <person name="Scott J.A."/>
            <person name="Spatafora J.W."/>
            <person name="Turgeon B.G."/>
            <person name="de Wit P.J.G.M."/>
            <person name="Zhong S."/>
            <person name="Goodwin S.B."/>
            <person name="Grigoriev I.V."/>
        </authorList>
    </citation>
    <scope>NUCLEOTIDE SEQUENCE [LARGE SCALE GENOMIC DNA]</scope>
    <source>
        <strain evidence="2">C5 / ATCC 48332 / race O</strain>
    </source>
</reference>
<name>M2TE58_COCH5</name>
<sequence>MGIDYLIKALLRLILSDGWNERYQLGYASAIDNTFDEGSNNVHLGVQGSADYLCRDGVLANLNAIHIIVCLGL</sequence>
<dbReference type="AlphaFoldDB" id="M2TE58"/>
<proteinExistence type="predicted"/>
<evidence type="ECO:0000313" key="2">
    <source>
        <dbReference type="Proteomes" id="UP000016936"/>
    </source>
</evidence>
<accession>M2TE58</accession>
<organism evidence="1 2">
    <name type="scientific">Cochliobolus heterostrophus (strain C5 / ATCC 48332 / race O)</name>
    <name type="common">Southern corn leaf blight fungus</name>
    <name type="synonym">Bipolaris maydis</name>
    <dbReference type="NCBI Taxonomy" id="701091"/>
    <lineage>
        <taxon>Eukaryota</taxon>
        <taxon>Fungi</taxon>
        <taxon>Dikarya</taxon>
        <taxon>Ascomycota</taxon>
        <taxon>Pezizomycotina</taxon>
        <taxon>Dothideomycetes</taxon>
        <taxon>Pleosporomycetidae</taxon>
        <taxon>Pleosporales</taxon>
        <taxon>Pleosporineae</taxon>
        <taxon>Pleosporaceae</taxon>
        <taxon>Bipolaris</taxon>
    </lineage>
</organism>
<evidence type="ECO:0000313" key="1">
    <source>
        <dbReference type="EMBL" id="EMD84794.1"/>
    </source>
</evidence>